<sequence length="441" mass="50270">MKKRSQPGRVARRRKRKLNTSVQSVTLCHQEQYVRLIRFLKQKGFTSTILQPAHFSDTGRGLQTLKTLKPGQRLISLPQTCLLTTAAVLSSYLGPFIKGWTPRPSPLLVLCVFLVLERHRSPLSEWFPYIDVLPTAYTCPVYFTDDVMNVLPVTVRGRALEQRASVQELHSSNKHFFRSLQPLVDESVEKVFTYEALRWAWCTVNTRSVFMSHSPSPFLSGQDVCALAPFLDLLNHRPDVQVSAHFNSATRCYEIHSVTGIDCYQQAFINYGCHDNQRLLLEYGFVTTNNPHSVVYVDTDSLCKVLQGDNGLEQKMGFLRENEFLSNLTISSEGPGWRLMTVVRVLSLTNTQQGQWKAVLLGQILCEERERWCTQTIRTLCVHALKDTDTALEKISQMLLQCEAPLTEQLGVVMALRQEERCILGKCLDSLITQNQVFFEH</sequence>
<dbReference type="Proteomes" id="UP000694523">
    <property type="component" value="Unplaced"/>
</dbReference>
<dbReference type="PIRSF" id="PIRSF027158">
    <property type="entry name" value="Lys_MTase_YDR198C_prd"/>
    <property type="match status" value="1"/>
</dbReference>
<dbReference type="InterPro" id="IPR044429">
    <property type="entry name" value="SETD4_SET"/>
</dbReference>
<dbReference type="Gene3D" id="3.90.1420.10">
    <property type="entry name" value="Rubisco LSMT, substrate-binding domain"/>
    <property type="match status" value="1"/>
</dbReference>
<protein>
    <submittedName>
        <fullName evidence="5">SET domain containing 4</fullName>
    </submittedName>
</protein>
<dbReference type="Ensembl" id="ENSNMLT00000043660.1">
    <property type="protein sequence ID" value="ENSNMLP00000039242.1"/>
    <property type="gene ID" value="ENSNMLG00000024152.1"/>
</dbReference>
<dbReference type="GO" id="GO:0032259">
    <property type="term" value="P:methylation"/>
    <property type="evidence" value="ECO:0007669"/>
    <property type="project" value="UniProtKB-KW"/>
</dbReference>
<dbReference type="PANTHER" id="PTHR13271:SF151">
    <property type="entry name" value="SET DOMAIN-CONTAINING PROTEIN 4"/>
    <property type="match status" value="1"/>
</dbReference>
<keyword evidence="6" id="KW-1185">Reference proteome</keyword>
<dbReference type="CDD" id="cd19177">
    <property type="entry name" value="SET_SETD4"/>
    <property type="match status" value="1"/>
</dbReference>
<name>A0A8C6WXI7_9GOBI</name>
<reference evidence="5" key="1">
    <citation type="submission" date="2025-08" db="UniProtKB">
        <authorList>
            <consortium name="Ensembl"/>
        </authorList>
    </citation>
    <scope>IDENTIFICATION</scope>
</reference>
<organism evidence="5 6">
    <name type="scientific">Neogobius melanostomus</name>
    <name type="common">round goby</name>
    <dbReference type="NCBI Taxonomy" id="47308"/>
    <lineage>
        <taxon>Eukaryota</taxon>
        <taxon>Metazoa</taxon>
        <taxon>Chordata</taxon>
        <taxon>Craniata</taxon>
        <taxon>Vertebrata</taxon>
        <taxon>Euteleostomi</taxon>
        <taxon>Actinopterygii</taxon>
        <taxon>Neopterygii</taxon>
        <taxon>Teleostei</taxon>
        <taxon>Neoteleostei</taxon>
        <taxon>Acanthomorphata</taxon>
        <taxon>Gobiaria</taxon>
        <taxon>Gobiiformes</taxon>
        <taxon>Gobioidei</taxon>
        <taxon>Gobiidae</taxon>
        <taxon>Benthophilinae</taxon>
        <taxon>Neogobiini</taxon>
        <taxon>Neogobius</taxon>
    </lineage>
</organism>
<dbReference type="InterPro" id="IPR036464">
    <property type="entry name" value="Rubisco_LSMT_subst-bd_sf"/>
</dbReference>
<dbReference type="InterPro" id="IPR046341">
    <property type="entry name" value="SET_dom_sf"/>
</dbReference>
<dbReference type="InterPro" id="IPR016852">
    <property type="entry name" value="SET_MeTrfase"/>
</dbReference>
<dbReference type="PANTHER" id="PTHR13271">
    <property type="entry name" value="UNCHARACTERIZED PUTATIVE METHYLTRANSFERASE"/>
    <property type="match status" value="1"/>
</dbReference>
<dbReference type="SUPFAM" id="SSF82199">
    <property type="entry name" value="SET domain"/>
    <property type="match status" value="1"/>
</dbReference>
<dbReference type="AlphaFoldDB" id="A0A8C6WXI7"/>
<keyword evidence="1" id="KW-0489">Methyltransferase</keyword>
<dbReference type="FunFam" id="3.90.1410.10:FF:000002">
    <property type="entry name" value="SET domain-containing protein 4 isoform X1"/>
    <property type="match status" value="1"/>
</dbReference>
<feature type="domain" description="Rubisco LSMT substrate-binding" evidence="4">
    <location>
        <begin position="309"/>
        <end position="424"/>
    </location>
</feature>
<keyword evidence="3" id="KW-0949">S-adenosyl-L-methionine</keyword>
<dbReference type="InterPro" id="IPR015353">
    <property type="entry name" value="Rubisco_LSMT_subst-bd"/>
</dbReference>
<evidence type="ECO:0000259" key="4">
    <source>
        <dbReference type="Pfam" id="PF09273"/>
    </source>
</evidence>
<reference evidence="5" key="2">
    <citation type="submission" date="2025-09" db="UniProtKB">
        <authorList>
            <consortium name="Ensembl"/>
        </authorList>
    </citation>
    <scope>IDENTIFICATION</scope>
</reference>
<evidence type="ECO:0000313" key="5">
    <source>
        <dbReference type="Ensembl" id="ENSNMLP00000039242.1"/>
    </source>
</evidence>
<keyword evidence="2" id="KW-0808">Transferase</keyword>
<proteinExistence type="predicted"/>
<evidence type="ECO:0000256" key="2">
    <source>
        <dbReference type="ARBA" id="ARBA00022679"/>
    </source>
</evidence>
<dbReference type="Gene3D" id="3.90.1410.10">
    <property type="entry name" value="set domain protein methyltransferase, domain 1"/>
    <property type="match status" value="1"/>
</dbReference>
<dbReference type="Pfam" id="PF09273">
    <property type="entry name" value="Rubis-subs-bind"/>
    <property type="match status" value="1"/>
</dbReference>
<evidence type="ECO:0000256" key="1">
    <source>
        <dbReference type="ARBA" id="ARBA00022603"/>
    </source>
</evidence>
<dbReference type="InterPro" id="IPR050600">
    <property type="entry name" value="SETD3_SETD6_MTase"/>
</dbReference>
<dbReference type="GO" id="GO:0016279">
    <property type="term" value="F:protein-lysine N-methyltransferase activity"/>
    <property type="evidence" value="ECO:0007669"/>
    <property type="project" value="InterPro"/>
</dbReference>
<evidence type="ECO:0000256" key="3">
    <source>
        <dbReference type="ARBA" id="ARBA00022691"/>
    </source>
</evidence>
<evidence type="ECO:0000313" key="6">
    <source>
        <dbReference type="Proteomes" id="UP000694523"/>
    </source>
</evidence>
<accession>A0A8C6WXI7</accession>